<organism evidence="2 3">
    <name type="scientific">Pristionchus mayeri</name>
    <dbReference type="NCBI Taxonomy" id="1317129"/>
    <lineage>
        <taxon>Eukaryota</taxon>
        <taxon>Metazoa</taxon>
        <taxon>Ecdysozoa</taxon>
        <taxon>Nematoda</taxon>
        <taxon>Chromadorea</taxon>
        <taxon>Rhabditida</taxon>
        <taxon>Rhabditina</taxon>
        <taxon>Diplogasteromorpha</taxon>
        <taxon>Diplogasteroidea</taxon>
        <taxon>Neodiplogasteridae</taxon>
        <taxon>Pristionchus</taxon>
    </lineage>
</organism>
<reference evidence="3" key="1">
    <citation type="submission" date="2022-10" db="EMBL/GenBank/DDBJ databases">
        <title>Genome assembly of Pristionchus species.</title>
        <authorList>
            <person name="Yoshida K."/>
            <person name="Sommer R.J."/>
        </authorList>
    </citation>
    <scope>NUCLEOTIDE SEQUENCE [LARGE SCALE GENOMIC DNA]</scope>
    <source>
        <strain evidence="3">RS5460</strain>
    </source>
</reference>
<dbReference type="Proteomes" id="UP001328107">
    <property type="component" value="Unassembled WGS sequence"/>
</dbReference>
<dbReference type="AlphaFoldDB" id="A0AAN5C744"/>
<keyword evidence="3" id="KW-1185">Reference proteome</keyword>
<dbReference type="Pfam" id="PF14534">
    <property type="entry name" value="DUF4440"/>
    <property type="match status" value="1"/>
</dbReference>
<dbReference type="SUPFAM" id="SSF54427">
    <property type="entry name" value="NTF2-like"/>
    <property type="match status" value="1"/>
</dbReference>
<feature type="domain" description="DUF4440" evidence="1">
    <location>
        <begin position="17"/>
        <end position="100"/>
    </location>
</feature>
<dbReference type="EMBL" id="BTRK01000001">
    <property type="protein sequence ID" value="GMR32462.1"/>
    <property type="molecule type" value="Genomic_DNA"/>
</dbReference>
<evidence type="ECO:0000313" key="2">
    <source>
        <dbReference type="EMBL" id="GMR32462.1"/>
    </source>
</evidence>
<proteinExistence type="predicted"/>
<comment type="caution">
    <text evidence="2">The sequence shown here is derived from an EMBL/GenBank/DDBJ whole genome shotgun (WGS) entry which is preliminary data.</text>
</comment>
<dbReference type="InterPro" id="IPR027843">
    <property type="entry name" value="DUF4440"/>
</dbReference>
<evidence type="ECO:0000259" key="1">
    <source>
        <dbReference type="Pfam" id="PF14534"/>
    </source>
</evidence>
<name>A0AAN5C744_9BILA</name>
<dbReference type="Gene3D" id="3.10.450.50">
    <property type="match status" value="1"/>
</dbReference>
<gene>
    <name evidence="2" type="ORF">PMAYCL1PPCAC_02657</name>
</gene>
<sequence length="141" mass="15319">STMALSTQHAKTILAPIQAAYGEALEKGNLEAVGAFYALDGVLIHKGKSCAYGREDIKKALAPFAVPSDTTISGEIIEATSDHIVYKAEFKSKIKESGAEFGGEKEGEKDEKVSECRQIRADLPSRGRPVAHYLRRIRSLI</sequence>
<protein>
    <recommendedName>
        <fullName evidence="1">DUF4440 domain-containing protein</fullName>
    </recommendedName>
</protein>
<evidence type="ECO:0000313" key="3">
    <source>
        <dbReference type="Proteomes" id="UP001328107"/>
    </source>
</evidence>
<feature type="non-terminal residue" evidence="2">
    <location>
        <position position="1"/>
    </location>
</feature>
<dbReference type="PANTHER" id="PTHR31664">
    <property type="entry name" value="PROTEIN CBG16427"/>
    <property type="match status" value="1"/>
</dbReference>
<dbReference type="InterPro" id="IPR032710">
    <property type="entry name" value="NTF2-like_dom_sf"/>
</dbReference>
<accession>A0AAN5C744</accession>
<dbReference type="PANTHER" id="PTHR31664:SF4">
    <property type="entry name" value="DUF4440 DOMAIN-CONTAINING PROTEIN"/>
    <property type="match status" value="1"/>
</dbReference>